<evidence type="ECO:0000313" key="7">
    <source>
        <dbReference type="EMBL" id="GLB47177.1"/>
    </source>
</evidence>
<evidence type="ECO:0000259" key="6">
    <source>
        <dbReference type="Pfam" id="PF04542"/>
    </source>
</evidence>
<dbReference type="GO" id="GO:0006352">
    <property type="term" value="P:DNA-templated transcription initiation"/>
    <property type="evidence" value="ECO:0007669"/>
    <property type="project" value="InterPro"/>
</dbReference>
<dbReference type="InterPro" id="IPR007627">
    <property type="entry name" value="RNA_pol_sigma70_r2"/>
</dbReference>
<gene>
    <name evidence="7" type="primary">sigH</name>
    <name evidence="7" type="ORF">WR164_11560</name>
</gene>
<feature type="domain" description="RNA polymerase sigma-70 region 2" evidence="6">
    <location>
        <begin position="22"/>
        <end position="87"/>
    </location>
</feature>
<sequence length="184" mass="21802">MSKRKNNNGNNGGKSFESLSVKYQPIVKSLWQKYYVAGMDFDDWNQEANLVMLKLIYKFDWNGKFTFGTFYRMALKNRIFDLIRKSNAKKRRPKEEVAYLDASPDGYTDTLADKHFNNPEANLLVEEKLYKILNYHLSDLESSVFKLHLSRQETDQIARQLNIDEIQVKNALQRCRRKLFEFLK</sequence>
<keyword evidence="8" id="KW-1185">Reference proteome</keyword>
<dbReference type="CDD" id="cd00086">
    <property type="entry name" value="homeodomain"/>
    <property type="match status" value="1"/>
</dbReference>
<reference evidence="7" key="1">
    <citation type="submission" date="2022-07" db="EMBL/GenBank/DDBJ databases">
        <authorList>
            <person name="Kouya T."/>
            <person name="Ishiyama Y."/>
        </authorList>
    </citation>
    <scope>NUCLEOTIDE SEQUENCE</scope>
    <source>
        <strain evidence="7">WR16-4</strain>
    </source>
</reference>
<dbReference type="NCBIfam" id="TIGR02937">
    <property type="entry name" value="sigma70-ECF"/>
    <property type="match status" value="1"/>
</dbReference>
<dbReference type="GO" id="GO:0003700">
    <property type="term" value="F:DNA-binding transcription factor activity"/>
    <property type="evidence" value="ECO:0007669"/>
    <property type="project" value="InterPro"/>
</dbReference>
<evidence type="ECO:0000256" key="1">
    <source>
        <dbReference type="ARBA" id="ARBA00007788"/>
    </source>
</evidence>
<dbReference type="GO" id="GO:0003677">
    <property type="term" value="F:DNA binding"/>
    <property type="evidence" value="ECO:0007669"/>
    <property type="project" value="InterPro"/>
</dbReference>
<dbReference type="InterPro" id="IPR013325">
    <property type="entry name" value="RNA_pol_sigma_r2"/>
</dbReference>
<reference evidence="7" key="2">
    <citation type="journal article" date="2023" name="PLoS ONE">
        <title>Philodulcilactobacillus myokoensis gen. nov., sp. nov., a fructophilic, acidophilic, and agar-phobic lactic acid bacterium isolated from fermented vegetable extracts.</title>
        <authorList>
            <person name="Kouya T."/>
            <person name="Ishiyama Y."/>
            <person name="Ohashi S."/>
            <person name="Kumakubo R."/>
            <person name="Yamazaki T."/>
            <person name="Otaki T."/>
        </authorList>
    </citation>
    <scope>NUCLEOTIDE SEQUENCE</scope>
    <source>
        <strain evidence="7">WR16-4</strain>
    </source>
</reference>
<name>A0A9W6B1F6_9LACO</name>
<dbReference type="EMBL" id="BRPL01000002">
    <property type="protein sequence ID" value="GLB47177.1"/>
    <property type="molecule type" value="Genomic_DNA"/>
</dbReference>
<comment type="function">
    <text evidence="5">Sigma factors are initiation factors that promote the attachment of RNA polymerase to specific initiation sites and are then released. Sigma-S contributes to the protection against external stress, thus playing a role in cellular fitness and survival.</text>
</comment>
<dbReference type="GO" id="GO:0000428">
    <property type="term" value="C:DNA-directed RNA polymerase complex"/>
    <property type="evidence" value="ECO:0007669"/>
    <property type="project" value="UniProtKB-KW"/>
</dbReference>
<keyword evidence="4" id="KW-0804">Transcription</keyword>
<dbReference type="InterPro" id="IPR001356">
    <property type="entry name" value="HD"/>
</dbReference>
<dbReference type="Pfam" id="PF04542">
    <property type="entry name" value="Sigma70_r2"/>
    <property type="match status" value="1"/>
</dbReference>
<proteinExistence type="inferred from homology"/>
<dbReference type="SUPFAM" id="SSF46894">
    <property type="entry name" value="C-terminal effector domain of the bipartite response regulators"/>
    <property type="match status" value="1"/>
</dbReference>
<organism evidence="7 8">
    <name type="scientific">Philodulcilactobacillus myokoensis</name>
    <dbReference type="NCBI Taxonomy" id="2929573"/>
    <lineage>
        <taxon>Bacteria</taxon>
        <taxon>Bacillati</taxon>
        <taxon>Bacillota</taxon>
        <taxon>Bacilli</taxon>
        <taxon>Lactobacillales</taxon>
        <taxon>Lactobacillaceae</taxon>
        <taxon>Philodulcilactobacillus</taxon>
    </lineage>
</organism>
<evidence type="ECO:0000256" key="2">
    <source>
        <dbReference type="ARBA" id="ARBA00021245"/>
    </source>
</evidence>
<dbReference type="InterPro" id="IPR014284">
    <property type="entry name" value="RNA_pol_sigma-70_dom"/>
</dbReference>
<comment type="similarity">
    <text evidence="1">Belongs to the sigma-70 factor family.</text>
</comment>
<evidence type="ECO:0000256" key="4">
    <source>
        <dbReference type="ARBA" id="ARBA00023163"/>
    </source>
</evidence>
<comment type="caution">
    <text evidence="7">The sequence shown here is derived from an EMBL/GenBank/DDBJ whole genome shotgun (WGS) entry which is preliminary data.</text>
</comment>
<keyword evidence="7" id="KW-0240">DNA-directed RNA polymerase</keyword>
<evidence type="ECO:0000256" key="3">
    <source>
        <dbReference type="ARBA" id="ARBA00023015"/>
    </source>
</evidence>
<dbReference type="AlphaFoldDB" id="A0A9W6B1F6"/>
<dbReference type="Proteomes" id="UP001144204">
    <property type="component" value="Unassembled WGS sequence"/>
</dbReference>
<dbReference type="RefSeq" id="WP_286136635.1">
    <property type="nucleotide sequence ID" value="NZ_BRPL01000002.1"/>
</dbReference>
<accession>A0A9W6B1F6</accession>
<dbReference type="InterPro" id="IPR016032">
    <property type="entry name" value="Sig_transdc_resp-reg_C-effctor"/>
</dbReference>
<keyword evidence="3" id="KW-0805">Transcription regulation</keyword>
<protein>
    <recommendedName>
        <fullName evidence="2">RNA polymerase sigma factor SigS</fullName>
    </recommendedName>
</protein>
<dbReference type="SUPFAM" id="SSF88946">
    <property type="entry name" value="Sigma2 domain of RNA polymerase sigma factors"/>
    <property type="match status" value="1"/>
</dbReference>
<evidence type="ECO:0000313" key="8">
    <source>
        <dbReference type="Proteomes" id="UP001144204"/>
    </source>
</evidence>
<dbReference type="Gene3D" id="1.10.1740.10">
    <property type="match status" value="1"/>
</dbReference>
<evidence type="ECO:0000256" key="5">
    <source>
        <dbReference type="ARBA" id="ARBA00024701"/>
    </source>
</evidence>